<dbReference type="InterPro" id="IPR031825">
    <property type="entry name" value="RXLR"/>
</dbReference>
<dbReference type="InterPro" id="IPR036875">
    <property type="entry name" value="Znf_CCHC_sf"/>
</dbReference>
<evidence type="ECO:0000313" key="10">
    <source>
        <dbReference type="Proteomes" id="UP000198211"/>
    </source>
</evidence>
<keyword evidence="5" id="KW-0863">Zinc-finger</keyword>
<feature type="non-terminal residue" evidence="9">
    <location>
        <position position="341"/>
    </location>
</feature>
<dbReference type="PROSITE" id="PS50158">
    <property type="entry name" value="ZF_CCHC"/>
    <property type="match status" value="1"/>
</dbReference>
<dbReference type="SUPFAM" id="SSF57756">
    <property type="entry name" value="Retrovirus zinc finger-like domains"/>
    <property type="match status" value="1"/>
</dbReference>
<evidence type="ECO:0000313" key="9">
    <source>
        <dbReference type="EMBL" id="OWZ01050.1"/>
    </source>
</evidence>
<keyword evidence="5" id="KW-0479">Metal-binding</keyword>
<organism evidence="9 10">
    <name type="scientific">Phytophthora megakarya</name>
    <dbReference type="NCBI Taxonomy" id="4795"/>
    <lineage>
        <taxon>Eukaryota</taxon>
        <taxon>Sar</taxon>
        <taxon>Stramenopiles</taxon>
        <taxon>Oomycota</taxon>
        <taxon>Peronosporomycetes</taxon>
        <taxon>Peronosporales</taxon>
        <taxon>Peronosporaceae</taxon>
        <taxon>Phytophthora</taxon>
    </lineage>
</organism>
<keyword evidence="4 6" id="KW-0732">Signal</keyword>
<dbReference type="GO" id="GO:0003676">
    <property type="term" value="F:nucleic acid binding"/>
    <property type="evidence" value="ECO:0007669"/>
    <property type="project" value="InterPro"/>
</dbReference>
<dbReference type="EMBL" id="NBNE01007139">
    <property type="protein sequence ID" value="OWZ01050.1"/>
    <property type="molecule type" value="Genomic_DNA"/>
</dbReference>
<evidence type="ECO:0000256" key="4">
    <source>
        <dbReference type="ARBA" id="ARBA00022729"/>
    </source>
</evidence>
<feature type="domain" description="CCHC-type" evidence="8">
    <location>
        <begin position="248"/>
        <end position="261"/>
    </location>
</feature>
<dbReference type="InterPro" id="IPR001878">
    <property type="entry name" value="Znf_CCHC"/>
</dbReference>
<evidence type="ECO:0000256" key="7">
    <source>
        <dbReference type="SAM" id="MobiDB-lite"/>
    </source>
</evidence>
<evidence type="ECO:0000256" key="2">
    <source>
        <dbReference type="ARBA" id="ARBA00010400"/>
    </source>
</evidence>
<sequence>MHTSWILFAAAAIVAVSFNAVSAARDADQENQVLVGSVPSSGRVKRFLRANKAVNDDEERVAPGTGLLDFTKPASLNTLDDVAADLAAIRGSGKFIKPLQAEKDWELIKVAVRKWTPERVDEVLDTAAKRATMTVDQLKGDPDYLFAKQYREFWNALLCYANGLKPRTRSYVKLENPETLRAAMDLAVKYEVTHFVDGASECKVRHEKQKSSQEKGEDNNKTSKGKPFRGKGRFKSSSKSKSKETRTCHFCNKPGHIKANCFAWKKDQEKQGNEKPLYKSRPLFAVEGDISVAGKRKKTLNMLLDCGATKIYVSKRWVEEHQLKTMKFNDKNIRVKLGDNQ</sequence>
<feature type="chain" id="PRO_5011968434" description="RxLR effector protein" evidence="6">
    <location>
        <begin position="24"/>
        <end position="341"/>
    </location>
</feature>
<comment type="function">
    <text evidence="6">Effector that suppresses plant defense responses during pathogen infection.</text>
</comment>
<dbReference type="GO" id="GO:0008270">
    <property type="term" value="F:zinc ion binding"/>
    <property type="evidence" value="ECO:0007669"/>
    <property type="project" value="UniProtKB-KW"/>
</dbReference>
<dbReference type="AlphaFoldDB" id="A0A225V9E0"/>
<feature type="compositionally biased region" description="Basic residues" evidence="7">
    <location>
        <begin position="223"/>
        <end position="240"/>
    </location>
</feature>
<name>A0A225V9E0_9STRA</name>
<comment type="caution">
    <text evidence="9">The sequence shown here is derived from an EMBL/GenBank/DDBJ whole genome shotgun (WGS) entry which is preliminary data.</text>
</comment>
<evidence type="ECO:0000256" key="5">
    <source>
        <dbReference type="PROSITE-ProRule" id="PRU00047"/>
    </source>
</evidence>
<comment type="similarity">
    <text evidence="2 6">Belongs to the RxLR effector family.</text>
</comment>
<comment type="domain">
    <text evidence="6">The RxLR-dEER motif acts to carry the protein into the host cell cytoplasm through binding to cell surface phosphatidylinositol-3-phosphate.</text>
</comment>
<keyword evidence="10" id="KW-1185">Reference proteome</keyword>
<evidence type="ECO:0000256" key="1">
    <source>
        <dbReference type="ARBA" id="ARBA00004613"/>
    </source>
</evidence>
<comment type="subcellular location">
    <subcellularLocation>
        <location evidence="1 6">Secreted</location>
    </subcellularLocation>
</comment>
<keyword evidence="3 6" id="KW-0964">Secreted</keyword>
<reference evidence="10" key="1">
    <citation type="submission" date="2017-03" db="EMBL/GenBank/DDBJ databases">
        <title>Phytopthora megakarya and P. palmivora, two closely related causual agents of cacao black pod achieved similar genome size and gene model numbers by different mechanisms.</title>
        <authorList>
            <person name="Ali S."/>
            <person name="Shao J."/>
            <person name="Larry D.J."/>
            <person name="Kronmiller B."/>
            <person name="Shen D."/>
            <person name="Strem M.D."/>
            <person name="Melnick R.L."/>
            <person name="Guiltinan M.J."/>
            <person name="Tyler B.M."/>
            <person name="Meinhardt L.W."/>
            <person name="Bailey B.A."/>
        </authorList>
    </citation>
    <scope>NUCLEOTIDE SEQUENCE [LARGE SCALE GENOMIC DNA]</scope>
    <source>
        <strain evidence="10">zdho120</strain>
    </source>
</reference>
<feature type="region of interest" description="Disordered" evidence="7">
    <location>
        <begin position="203"/>
        <end position="241"/>
    </location>
</feature>
<gene>
    <name evidence="9" type="ORF">PHMEG_00027638</name>
</gene>
<evidence type="ECO:0000259" key="8">
    <source>
        <dbReference type="PROSITE" id="PS50158"/>
    </source>
</evidence>
<evidence type="ECO:0000256" key="6">
    <source>
        <dbReference type="RuleBase" id="RU367124"/>
    </source>
</evidence>
<keyword evidence="5" id="KW-0862">Zinc</keyword>
<feature type="signal peptide" evidence="6">
    <location>
        <begin position="1"/>
        <end position="23"/>
    </location>
</feature>
<evidence type="ECO:0000256" key="3">
    <source>
        <dbReference type="ARBA" id="ARBA00022525"/>
    </source>
</evidence>
<dbReference type="OrthoDB" id="125047at2759"/>
<feature type="compositionally biased region" description="Basic and acidic residues" evidence="7">
    <location>
        <begin position="203"/>
        <end position="221"/>
    </location>
</feature>
<dbReference type="Proteomes" id="UP000198211">
    <property type="component" value="Unassembled WGS sequence"/>
</dbReference>
<proteinExistence type="inferred from homology"/>
<accession>A0A225V9E0</accession>
<dbReference type="Pfam" id="PF16810">
    <property type="entry name" value="RXLR"/>
    <property type="match status" value="1"/>
</dbReference>
<protein>
    <recommendedName>
        <fullName evidence="6">RxLR effector protein</fullName>
    </recommendedName>
</protein>